<evidence type="ECO:0000256" key="1">
    <source>
        <dbReference type="SAM" id="MobiDB-lite"/>
    </source>
</evidence>
<sequence length="67" mass="7264">SRPSPSRSPSWPAPPGTKATTSASSSCSGSSRNRSKRSPSWTRCSPWPSVRETTTSTWRSSSHARSR</sequence>
<feature type="non-terminal residue" evidence="2">
    <location>
        <position position="67"/>
    </location>
</feature>
<evidence type="ECO:0000313" key="2">
    <source>
        <dbReference type="EMBL" id="KAJ9601847.1"/>
    </source>
</evidence>
<feature type="compositionally biased region" description="Low complexity" evidence="1">
    <location>
        <begin position="1"/>
        <end position="32"/>
    </location>
</feature>
<evidence type="ECO:0000313" key="3">
    <source>
        <dbReference type="Proteomes" id="UP001172673"/>
    </source>
</evidence>
<accession>A0AA38UDL7</accession>
<dbReference type="EMBL" id="JAPDRK010000067">
    <property type="protein sequence ID" value="KAJ9601847.1"/>
    <property type="molecule type" value="Genomic_DNA"/>
</dbReference>
<dbReference type="AlphaFoldDB" id="A0AA38UDL7"/>
<proteinExistence type="predicted"/>
<gene>
    <name evidence="2" type="ORF">H2200_013672</name>
</gene>
<protein>
    <submittedName>
        <fullName evidence="2">Uncharacterized protein</fullName>
    </submittedName>
</protein>
<feature type="non-terminal residue" evidence="2">
    <location>
        <position position="1"/>
    </location>
</feature>
<feature type="compositionally biased region" description="Low complexity" evidence="1">
    <location>
        <begin position="49"/>
        <end position="61"/>
    </location>
</feature>
<comment type="caution">
    <text evidence="2">The sequence shown here is derived from an EMBL/GenBank/DDBJ whole genome shotgun (WGS) entry which is preliminary data.</text>
</comment>
<dbReference type="Proteomes" id="UP001172673">
    <property type="component" value="Unassembled WGS sequence"/>
</dbReference>
<feature type="region of interest" description="Disordered" evidence="1">
    <location>
        <begin position="1"/>
        <end position="67"/>
    </location>
</feature>
<reference evidence="2" key="1">
    <citation type="submission" date="2022-10" db="EMBL/GenBank/DDBJ databases">
        <title>Culturing micro-colonial fungi from biological soil crusts in the Mojave desert and describing Neophaeococcomyces mojavensis, and introducing the new genera and species Taxawa tesnikishii.</title>
        <authorList>
            <person name="Kurbessoian T."/>
            <person name="Stajich J.E."/>
        </authorList>
    </citation>
    <scope>NUCLEOTIDE SEQUENCE</scope>
    <source>
        <strain evidence="2">TK_41</strain>
    </source>
</reference>
<organism evidence="2 3">
    <name type="scientific">Cladophialophora chaetospira</name>
    <dbReference type="NCBI Taxonomy" id="386627"/>
    <lineage>
        <taxon>Eukaryota</taxon>
        <taxon>Fungi</taxon>
        <taxon>Dikarya</taxon>
        <taxon>Ascomycota</taxon>
        <taxon>Pezizomycotina</taxon>
        <taxon>Eurotiomycetes</taxon>
        <taxon>Chaetothyriomycetidae</taxon>
        <taxon>Chaetothyriales</taxon>
        <taxon>Herpotrichiellaceae</taxon>
        <taxon>Cladophialophora</taxon>
    </lineage>
</organism>
<name>A0AA38UDL7_9EURO</name>
<keyword evidence="3" id="KW-1185">Reference proteome</keyword>